<sequence length="241" mass="27738">MDIFTAHPIVERPAPSSVTYNLSTSHQTAITLPPGSTWSSGLHWHERHTEYLRVVKGSVCVVLDGRMNIVTAPTAVGEETVEVEVGRYVRHEWFRADRGRKGKGEEVVVVERTEPDDGEKSLFFWNLNGVVLEVAQAKKRWLVARRYSWFAGLACWVLDWMLWMRLMVIMRALDNFPVFWSFGEYIDLGRVSSALEWLITHLVLEVVGFVGRGFGVWAVRRGFTPTELYKEWCRDHAKKVD</sequence>
<comment type="caution">
    <text evidence="1">The sequence shown here is derived from an EMBL/GenBank/DDBJ whole genome shotgun (WGS) entry which is preliminary data.</text>
</comment>
<dbReference type="Proteomes" id="UP001186974">
    <property type="component" value="Unassembled WGS sequence"/>
</dbReference>
<gene>
    <name evidence="1" type="ORF">LTS18_009534</name>
</gene>
<organism evidence="1 2">
    <name type="scientific">Coniosporium uncinatum</name>
    <dbReference type="NCBI Taxonomy" id="93489"/>
    <lineage>
        <taxon>Eukaryota</taxon>
        <taxon>Fungi</taxon>
        <taxon>Dikarya</taxon>
        <taxon>Ascomycota</taxon>
        <taxon>Pezizomycotina</taxon>
        <taxon>Dothideomycetes</taxon>
        <taxon>Dothideomycetes incertae sedis</taxon>
        <taxon>Coniosporium</taxon>
    </lineage>
</organism>
<proteinExistence type="predicted"/>
<evidence type="ECO:0000313" key="1">
    <source>
        <dbReference type="EMBL" id="KAK3081167.1"/>
    </source>
</evidence>
<accession>A0ACC3DX55</accession>
<evidence type="ECO:0000313" key="2">
    <source>
        <dbReference type="Proteomes" id="UP001186974"/>
    </source>
</evidence>
<dbReference type="EMBL" id="JAWDJW010000259">
    <property type="protein sequence ID" value="KAK3081167.1"/>
    <property type="molecule type" value="Genomic_DNA"/>
</dbReference>
<name>A0ACC3DX55_9PEZI</name>
<reference evidence="1" key="1">
    <citation type="submission" date="2024-09" db="EMBL/GenBank/DDBJ databases">
        <title>Black Yeasts Isolated from many extreme environments.</title>
        <authorList>
            <person name="Coleine C."/>
            <person name="Stajich J.E."/>
            <person name="Selbmann L."/>
        </authorList>
    </citation>
    <scope>NUCLEOTIDE SEQUENCE</scope>
    <source>
        <strain evidence="1">CCFEE 5737</strain>
    </source>
</reference>
<protein>
    <submittedName>
        <fullName evidence="1">Uncharacterized protein</fullName>
    </submittedName>
</protein>
<keyword evidence="2" id="KW-1185">Reference proteome</keyword>